<comment type="similarity">
    <text evidence="1 8 9">Belongs to the bacterial ribosomal protein bL20 family.</text>
</comment>
<comment type="caution">
    <text evidence="10">The sequence shown here is derived from an EMBL/GenBank/DDBJ whole genome shotgun (WGS) entry which is preliminary data.</text>
</comment>
<dbReference type="NCBIfam" id="TIGR01032">
    <property type="entry name" value="rplT_bact"/>
    <property type="match status" value="1"/>
</dbReference>
<dbReference type="Proteomes" id="UP001595797">
    <property type="component" value="Unassembled WGS sequence"/>
</dbReference>
<proteinExistence type="inferred from homology"/>
<evidence type="ECO:0000256" key="5">
    <source>
        <dbReference type="ARBA" id="ARBA00023274"/>
    </source>
</evidence>
<keyword evidence="3 8" id="KW-0694">RNA-binding</keyword>
<dbReference type="SUPFAM" id="SSF74731">
    <property type="entry name" value="Ribosomal protein L20"/>
    <property type="match status" value="1"/>
</dbReference>
<dbReference type="Gene3D" id="1.10.1900.20">
    <property type="entry name" value="Ribosomal protein L20"/>
    <property type="match status" value="1"/>
</dbReference>
<keyword evidence="2 8" id="KW-0699">rRNA-binding</keyword>
<dbReference type="PANTHER" id="PTHR10986">
    <property type="entry name" value="39S RIBOSOMAL PROTEIN L20"/>
    <property type="match status" value="1"/>
</dbReference>
<dbReference type="CDD" id="cd07026">
    <property type="entry name" value="Ribosomal_L20"/>
    <property type="match status" value="1"/>
</dbReference>
<dbReference type="InterPro" id="IPR035566">
    <property type="entry name" value="Ribosomal_protein_bL20_C"/>
</dbReference>
<keyword evidence="4 8" id="KW-0689">Ribosomal protein</keyword>
<evidence type="ECO:0000256" key="3">
    <source>
        <dbReference type="ARBA" id="ARBA00022884"/>
    </source>
</evidence>
<dbReference type="RefSeq" id="WP_047803997.1">
    <property type="nucleotide sequence ID" value="NZ_JARAMH010000006.1"/>
</dbReference>
<dbReference type="InterPro" id="IPR005813">
    <property type="entry name" value="Ribosomal_bL20"/>
</dbReference>
<dbReference type="GO" id="GO:0005840">
    <property type="term" value="C:ribosome"/>
    <property type="evidence" value="ECO:0007669"/>
    <property type="project" value="UniProtKB-KW"/>
</dbReference>
<accession>A0ABV9TER1</accession>
<evidence type="ECO:0000313" key="10">
    <source>
        <dbReference type="EMBL" id="MFC4902463.1"/>
    </source>
</evidence>
<evidence type="ECO:0000256" key="4">
    <source>
        <dbReference type="ARBA" id="ARBA00022980"/>
    </source>
</evidence>
<evidence type="ECO:0000256" key="9">
    <source>
        <dbReference type="RuleBase" id="RU000560"/>
    </source>
</evidence>
<evidence type="ECO:0000256" key="7">
    <source>
        <dbReference type="ARBA" id="ARBA00035172"/>
    </source>
</evidence>
<keyword evidence="11" id="KW-1185">Reference proteome</keyword>
<evidence type="ECO:0000256" key="6">
    <source>
        <dbReference type="ARBA" id="ARBA00024775"/>
    </source>
</evidence>
<sequence length="129" mass="14788">MARVKRAVNAHKKRREILEQASGYRGQRSRLYRKAKEQVTHSFVYSYNDRRKRKGDFRRLWIQRINAAARANGLTYNRFIQGLKAAEVEVDRRMLAELAVNDAQAFAGLVEIAKNALPEDTSAPREAAA</sequence>
<reference evidence="11" key="1">
    <citation type="journal article" date="2019" name="Int. J. Syst. Evol. Microbiol.">
        <title>The Global Catalogue of Microorganisms (GCM) 10K type strain sequencing project: providing services to taxonomists for standard genome sequencing and annotation.</title>
        <authorList>
            <consortium name="The Broad Institute Genomics Platform"/>
            <consortium name="The Broad Institute Genome Sequencing Center for Infectious Disease"/>
            <person name="Wu L."/>
            <person name="Ma J."/>
        </authorList>
    </citation>
    <scope>NUCLEOTIDE SEQUENCE [LARGE SCALE GENOMIC DNA]</scope>
    <source>
        <strain evidence="11">CGMCC 4.6946</strain>
    </source>
</reference>
<evidence type="ECO:0000256" key="2">
    <source>
        <dbReference type="ARBA" id="ARBA00022730"/>
    </source>
</evidence>
<evidence type="ECO:0000256" key="1">
    <source>
        <dbReference type="ARBA" id="ARBA00007698"/>
    </source>
</evidence>
<gene>
    <name evidence="8 10" type="primary">rplT</name>
    <name evidence="10" type="ORF">ACFPCS_02645</name>
</gene>
<dbReference type="InterPro" id="IPR049946">
    <property type="entry name" value="RIBOSOMAL_L20_CS"/>
</dbReference>
<dbReference type="HAMAP" id="MF_00382">
    <property type="entry name" value="Ribosomal_bL20"/>
    <property type="match status" value="1"/>
</dbReference>
<organism evidence="10 11">
    <name type="scientific">Kocuria oceani</name>
    <dbReference type="NCBI Taxonomy" id="988827"/>
    <lineage>
        <taxon>Bacteria</taxon>
        <taxon>Bacillati</taxon>
        <taxon>Actinomycetota</taxon>
        <taxon>Actinomycetes</taxon>
        <taxon>Micrococcales</taxon>
        <taxon>Micrococcaceae</taxon>
        <taxon>Kocuria</taxon>
    </lineage>
</organism>
<evidence type="ECO:0000313" key="11">
    <source>
        <dbReference type="Proteomes" id="UP001595797"/>
    </source>
</evidence>
<comment type="function">
    <text evidence="6 8 9">Binds directly to 23S ribosomal RNA and is necessary for the in vitro assembly process of the 50S ribosomal subunit. It is not involved in the protein synthesizing functions of that subunit.</text>
</comment>
<dbReference type="Pfam" id="PF00453">
    <property type="entry name" value="Ribosomal_L20"/>
    <property type="match status" value="1"/>
</dbReference>
<dbReference type="PROSITE" id="PS00937">
    <property type="entry name" value="RIBOSOMAL_L20"/>
    <property type="match status" value="1"/>
</dbReference>
<keyword evidence="5 8" id="KW-0687">Ribonucleoprotein</keyword>
<evidence type="ECO:0000256" key="8">
    <source>
        <dbReference type="HAMAP-Rule" id="MF_00382"/>
    </source>
</evidence>
<protein>
    <recommendedName>
        <fullName evidence="7 8">Large ribosomal subunit protein bL20</fullName>
    </recommendedName>
</protein>
<dbReference type="EMBL" id="JBHSIW010000003">
    <property type="protein sequence ID" value="MFC4902463.1"/>
    <property type="molecule type" value="Genomic_DNA"/>
</dbReference>
<dbReference type="PRINTS" id="PR00062">
    <property type="entry name" value="RIBOSOMALL20"/>
</dbReference>
<dbReference type="Gene3D" id="6.10.160.10">
    <property type="match status" value="1"/>
</dbReference>
<name>A0ABV9TER1_9MICC</name>